<name>A0A0D7BSA2_9AGAR</name>
<feature type="region of interest" description="Disordered" evidence="1">
    <location>
        <begin position="222"/>
        <end position="326"/>
    </location>
</feature>
<feature type="compositionally biased region" description="Basic and acidic residues" evidence="1">
    <location>
        <begin position="1"/>
        <end position="14"/>
    </location>
</feature>
<keyword evidence="3" id="KW-1185">Reference proteome</keyword>
<evidence type="ECO:0000256" key="1">
    <source>
        <dbReference type="SAM" id="MobiDB-lite"/>
    </source>
</evidence>
<feature type="compositionally biased region" description="Low complexity" evidence="1">
    <location>
        <begin position="26"/>
        <end position="48"/>
    </location>
</feature>
<dbReference type="AlphaFoldDB" id="A0A0D7BSA2"/>
<sequence>MAKSLRSKDKDKSQNQRSLGEFFTRTGSVSSVTSSSSSKTVAKASTSGKKLKNPMQTAARLEGSVRAKTSKTASPLKTPDSSPPPAELRKVSGTKRKAAEGPDDGELPMTPPRPRRCVSSKYGTVSELGLAPSTPSARETKRVRSGSLVPPSEPEEEEMKMPEDSMDVDASEPIFIPVNASPATPPPRQQHTPPSDWVSPRTKRTAQAIADIRARAQAFAMTSPPASPIAEDHYFDSSDEEDDLLTDNLFANIKPKNKLTPSPSGSSAGSPAPRPGRPIRNRKPTVTGPVILTQSARPKKTQGGLAIIQQFNREKKRDERGNRGEKARLQAESFIEDMTMDEDDSDDDSLPVINPDPFGLKSFDDAADILGGDEEHGAAVRSILVMESQASRTKEKRAGIPLWEQPADDAMDAEPGLPTFESDVPSLQSFAKALRESNENSIALMLTCGLLRHPQHAQNNDIIDFIWSLALSCRSGPIPEAAFTALVHAQVALPKLTIVLSALRQMGMPINHFKSLMLDTPTTDVLDVDAGERDAAITRMLKLITMSAMSQQRPNKDVADLIMAIALVSLDDAAPSARDGPLIDAMQVLCGVFPAAYAEDERALTARLVALITSLEVMNQTHVLDLFASGCGCGQRIARVAAHCVLNKSTKPVCTPNGLPPLVPLLKLVADPDDDAAMFKLHDEADYVAMGHYIRILSIAINDVQGYVLEAKKDEPVSEGGNKIPSSLELLHSGLDVLHSRIVDTRAAKLERSRTKALIKTLSMRLHFQFASASASAHRTKQMTLANYMKPQAGGRPKPVRVTSK</sequence>
<accession>A0A0D7BSA2</accession>
<feature type="compositionally biased region" description="Basic and acidic residues" evidence="1">
    <location>
        <begin position="312"/>
        <end position="326"/>
    </location>
</feature>
<dbReference type="OrthoDB" id="5599613at2759"/>
<dbReference type="Proteomes" id="UP000054007">
    <property type="component" value="Unassembled WGS sequence"/>
</dbReference>
<reference evidence="2 3" key="1">
    <citation type="journal article" date="2015" name="Fungal Genet. Biol.">
        <title>Evolution of novel wood decay mechanisms in Agaricales revealed by the genome sequences of Fistulina hepatica and Cylindrobasidium torrendii.</title>
        <authorList>
            <person name="Floudas D."/>
            <person name="Held B.W."/>
            <person name="Riley R."/>
            <person name="Nagy L.G."/>
            <person name="Koehler G."/>
            <person name="Ransdell A.S."/>
            <person name="Younus H."/>
            <person name="Chow J."/>
            <person name="Chiniquy J."/>
            <person name="Lipzen A."/>
            <person name="Tritt A."/>
            <person name="Sun H."/>
            <person name="Haridas S."/>
            <person name="LaButti K."/>
            <person name="Ohm R.A."/>
            <person name="Kues U."/>
            <person name="Blanchette R.A."/>
            <person name="Grigoriev I.V."/>
            <person name="Minto R.E."/>
            <person name="Hibbett D.S."/>
        </authorList>
    </citation>
    <scope>NUCLEOTIDE SEQUENCE [LARGE SCALE GENOMIC DNA]</scope>
    <source>
        <strain evidence="2 3">FP15055 ss-10</strain>
    </source>
</reference>
<dbReference type="EMBL" id="KN880438">
    <property type="protein sequence ID" value="KIY73140.1"/>
    <property type="molecule type" value="Genomic_DNA"/>
</dbReference>
<protein>
    <submittedName>
        <fullName evidence="2">Uncharacterized protein</fullName>
    </submittedName>
</protein>
<gene>
    <name evidence="2" type="ORF">CYLTODRAFT_440186</name>
</gene>
<proteinExistence type="predicted"/>
<feature type="compositionally biased region" description="Acidic residues" evidence="1">
    <location>
        <begin position="153"/>
        <end position="170"/>
    </location>
</feature>
<organism evidence="2 3">
    <name type="scientific">Cylindrobasidium torrendii FP15055 ss-10</name>
    <dbReference type="NCBI Taxonomy" id="1314674"/>
    <lineage>
        <taxon>Eukaryota</taxon>
        <taxon>Fungi</taxon>
        <taxon>Dikarya</taxon>
        <taxon>Basidiomycota</taxon>
        <taxon>Agaricomycotina</taxon>
        <taxon>Agaricomycetes</taxon>
        <taxon>Agaricomycetidae</taxon>
        <taxon>Agaricales</taxon>
        <taxon>Marasmiineae</taxon>
        <taxon>Physalacriaceae</taxon>
        <taxon>Cylindrobasidium</taxon>
    </lineage>
</organism>
<feature type="compositionally biased region" description="Low complexity" evidence="1">
    <location>
        <begin position="261"/>
        <end position="271"/>
    </location>
</feature>
<evidence type="ECO:0000313" key="3">
    <source>
        <dbReference type="Proteomes" id="UP000054007"/>
    </source>
</evidence>
<dbReference type="STRING" id="1314674.A0A0D7BSA2"/>
<feature type="region of interest" description="Disordered" evidence="1">
    <location>
        <begin position="1"/>
        <end position="205"/>
    </location>
</feature>
<evidence type="ECO:0000313" key="2">
    <source>
        <dbReference type="EMBL" id="KIY73140.1"/>
    </source>
</evidence>